<dbReference type="InterPro" id="IPR018680">
    <property type="entry name" value="DUF2164"/>
</dbReference>
<dbReference type="AlphaFoldDB" id="A0A3L7JYP3"/>
<sequence>MLDIKLPKEQKQLLIGRIQTYFYEDRGEEIGDLAAENFFHFILKEFGPFIYNQGVQDSKFVLEQKMENLDEDLEALKRIPMR</sequence>
<evidence type="ECO:0000313" key="1">
    <source>
        <dbReference type="EMBL" id="RLQ95415.1"/>
    </source>
</evidence>
<proteinExistence type="predicted"/>
<accession>A0A3L7JYP3</accession>
<dbReference type="RefSeq" id="WP_121680530.1">
    <property type="nucleotide sequence ID" value="NZ_RCVZ01000006.1"/>
</dbReference>
<dbReference type="Pfam" id="PF09932">
    <property type="entry name" value="DUF2164"/>
    <property type="match status" value="1"/>
</dbReference>
<gene>
    <name evidence="1" type="ORF">D9X91_10285</name>
</gene>
<comment type="caution">
    <text evidence="1">The sequence shown here is derived from an EMBL/GenBank/DDBJ whole genome shotgun (WGS) entry which is preliminary data.</text>
</comment>
<organism evidence="1 2">
    <name type="scientific">Falsibacillus albus</name>
    <dbReference type="NCBI Taxonomy" id="2478915"/>
    <lineage>
        <taxon>Bacteria</taxon>
        <taxon>Bacillati</taxon>
        <taxon>Bacillota</taxon>
        <taxon>Bacilli</taxon>
        <taxon>Bacillales</taxon>
        <taxon>Bacillaceae</taxon>
        <taxon>Falsibacillus</taxon>
    </lineage>
</organism>
<reference evidence="1 2" key="1">
    <citation type="submission" date="2018-10" db="EMBL/GenBank/DDBJ databases">
        <title>Falsibacillus sp. genome draft.</title>
        <authorList>
            <person name="Shi S."/>
        </authorList>
    </citation>
    <scope>NUCLEOTIDE SEQUENCE [LARGE SCALE GENOMIC DNA]</scope>
    <source>
        <strain evidence="1 2">GY 10110</strain>
    </source>
</reference>
<dbReference type="EMBL" id="RCVZ01000006">
    <property type="protein sequence ID" value="RLQ95415.1"/>
    <property type="molecule type" value="Genomic_DNA"/>
</dbReference>
<dbReference type="OrthoDB" id="573733at2"/>
<name>A0A3L7JYP3_9BACI</name>
<keyword evidence="2" id="KW-1185">Reference proteome</keyword>
<dbReference type="Proteomes" id="UP000276770">
    <property type="component" value="Unassembled WGS sequence"/>
</dbReference>
<evidence type="ECO:0000313" key="2">
    <source>
        <dbReference type="Proteomes" id="UP000276770"/>
    </source>
</evidence>
<protein>
    <submittedName>
        <fullName evidence="1">DUF2164 domain-containing protein</fullName>
    </submittedName>
</protein>